<gene>
    <name evidence="2" type="ORF">AHMF7605_12055</name>
</gene>
<keyword evidence="1" id="KW-1133">Transmembrane helix</keyword>
<dbReference type="OrthoDB" id="977366at2"/>
<keyword evidence="3" id="KW-1185">Reference proteome</keyword>
<dbReference type="EMBL" id="PYFT01000001">
    <property type="protein sequence ID" value="PSR54203.1"/>
    <property type="molecule type" value="Genomic_DNA"/>
</dbReference>
<comment type="caution">
    <text evidence="2">The sequence shown here is derived from an EMBL/GenBank/DDBJ whole genome shotgun (WGS) entry which is preliminary data.</text>
</comment>
<accession>A0A2T2YFD8</accession>
<reference evidence="2 3" key="1">
    <citation type="submission" date="2018-03" db="EMBL/GenBank/DDBJ databases">
        <title>Adhaeribacter sp. HMF7605 Genome sequencing and assembly.</title>
        <authorList>
            <person name="Kang H."/>
            <person name="Kang J."/>
            <person name="Cha I."/>
            <person name="Kim H."/>
            <person name="Joh K."/>
        </authorList>
    </citation>
    <scope>NUCLEOTIDE SEQUENCE [LARGE SCALE GENOMIC DNA]</scope>
    <source>
        <strain evidence="2 3">HMF7605</strain>
    </source>
</reference>
<keyword evidence="1" id="KW-0472">Membrane</keyword>
<name>A0A2T2YFD8_9BACT</name>
<protein>
    <submittedName>
        <fullName evidence="2">SH3 domain-containing protein</fullName>
    </submittedName>
</protein>
<feature type="transmembrane region" description="Helical" evidence="1">
    <location>
        <begin position="129"/>
        <end position="149"/>
    </location>
</feature>
<organism evidence="2 3">
    <name type="scientific">Adhaeribacter arboris</name>
    <dbReference type="NCBI Taxonomy" id="2072846"/>
    <lineage>
        <taxon>Bacteria</taxon>
        <taxon>Pseudomonadati</taxon>
        <taxon>Bacteroidota</taxon>
        <taxon>Cytophagia</taxon>
        <taxon>Cytophagales</taxon>
        <taxon>Hymenobacteraceae</taxon>
        <taxon>Adhaeribacter</taxon>
    </lineage>
</organism>
<sequence>MQNTYLKYLSIFFVFFVISLQPTYSQENRNPITIADSLFNQKQYTEALAQYEKILVNQQQYSPSMLLKMAFIKEGLRDYTGTMYYLHLYYSKTPNRAVLRKMEDLAQSHQLTGYEYSDLQFFKTQFNKFYLHLLEGMLLLAVVIITLTTFRRKNKPISNNFKIGFTLYLAFIFYYINFLDFGQEGIIRYNRIPVMSAPSAGATWLATANQGHKLKLTGEKDIWYEVQWKNQRAYIRKQNILVLP</sequence>
<dbReference type="Proteomes" id="UP000240357">
    <property type="component" value="Unassembled WGS sequence"/>
</dbReference>
<dbReference type="RefSeq" id="WP_106929652.1">
    <property type="nucleotide sequence ID" value="NZ_PYFT01000001.1"/>
</dbReference>
<keyword evidence="1" id="KW-0812">Transmembrane</keyword>
<evidence type="ECO:0000313" key="2">
    <source>
        <dbReference type="EMBL" id="PSR54203.1"/>
    </source>
</evidence>
<dbReference type="AlphaFoldDB" id="A0A2T2YFD8"/>
<proteinExistence type="predicted"/>
<evidence type="ECO:0000313" key="3">
    <source>
        <dbReference type="Proteomes" id="UP000240357"/>
    </source>
</evidence>
<evidence type="ECO:0000256" key="1">
    <source>
        <dbReference type="SAM" id="Phobius"/>
    </source>
</evidence>
<feature type="transmembrane region" description="Helical" evidence="1">
    <location>
        <begin position="161"/>
        <end position="179"/>
    </location>
</feature>
<dbReference type="Gene3D" id="2.30.30.40">
    <property type="entry name" value="SH3 Domains"/>
    <property type="match status" value="1"/>
</dbReference>